<dbReference type="EMBL" id="PZQS01000006">
    <property type="protein sequence ID" value="PVD28253.1"/>
    <property type="molecule type" value="Genomic_DNA"/>
</dbReference>
<evidence type="ECO:0000256" key="3">
    <source>
        <dbReference type="RuleBase" id="RU610713"/>
    </source>
</evidence>
<dbReference type="AlphaFoldDB" id="A0A2T7P4C7"/>
<dbReference type="GO" id="GO:0004415">
    <property type="term" value="F:hyalurononglucosaminidase activity"/>
    <property type="evidence" value="ECO:0007669"/>
    <property type="project" value="UniProtKB-UniRule"/>
</dbReference>
<evidence type="ECO:0000256" key="4">
    <source>
        <dbReference type="SAM" id="SignalP"/>
    </source>
</evidence>
<dbReference type="GO" id="GO:0030214">
    <property type="term" value="P:hyaluronan catabolic process"/>
    <property type="evidence" value="ECO:0007669"/>
    <property type="project" value="TreeGrafter"/>
</dbReference>
<name>A0A2T7P4C7_POMCA</name>
<evidence type="ECO:0000259" key="5">
    <source>
        <dbReference type="PROSITE" id="PS00022"/>
    </source>
</evidence>
<dbReference type="PROSITE" id="PS01186">
    <property type="entry name" value="EGF_2"/>
    <property type="match status" value="1"/>
</dbReference>
<dbReference type="InterPro" id="IPR018155">
    <property type="entry name" value="Hyaluronidase"/>
</dbReference>
<reference evidence="7 8" key="1">
    <citation type="submission" date="2018-04" db="EMBL/GenBank/DDBJ databases">
        <title>The genome of golden apple snail Pomacea canaliculata provides insight into stress tolerance and invasive adaptation.</title>
        <authorList>
            <person name="Liu C."/>
            <person name="Liu B."/>
            <person name="Ren Y."/>
            <person name="Zhang Y."/>
            <person name="Wang H."/>
            <person name="Li S."/>
            <person name="Jiang F."/>
            <person name="Yin L."/>
            <person name="Zhang G."/>
            <person name="Qian W."/>
            <person name="Fan W."/>
        </authorList>
    </citation>
    <scope>NUCLEOTIDE SEQUENCE [LARGE SCALE GENOMIC DNA]</scope>
    <source>
        <strain evidence="7">SZHN2017</strain>
        <tissue evidence="7">Muscle</tissue>
    </source>
</reference>
<evidence type="ECO:0000256" key="1">
    <source>
        <dbReference type="ARBA" id="ARBA00008871"/>
    </source>
</evidence>
<sequence length="450" mass="51515">MTVCLPPVPMSLVISFVFTIASMATSTTGLGGHPGFEEFVRKPQLKSHNHTENTDLPPCSESLAEYDRPFRVIWNHPVNCDTKDNPMNFEDYGIDFNHGMHFMGDKIKLYYYSGNWPEYHGNTPVHGGLPQTLDPQHYVTTRNDFMTSRGSGNFTGLAIIDYEGWRPIFTTNYGGLWVYQFKSIDRVRAMHPEYNQTMVREEAIREFEAGAREIFQKTLAIGQEVMPHGFWGYYNYPRFWTNARSTIDINNRLAWLWKQADVLLPSIYLWGSANISREAKERVVRNAVGEAVRIQQTFSRPNTPIYPYSWNQRGSYDFYSKEDLDATLRLSADLGASGVVLWGSSLYYRAHNQCQRLRQYVHDLLGPYVRNLTVFMETCSSQLCAKHGRCVRKDVDKTSVVNSLNTSVPMNFEDYHCRCYAPWSGPDCGTRHSVDCQPHSSGHGRTPISG</sequence>
<dbReference type="InterPro" id="IPR000742">
    <property type="entry name" value="EGF"/>
</dbReference>
<feature type="domain" description="EGF-like" evidence="5 6">
    <location>
        <begin position="417"/>
        <end position="428"/>
    </location>
</feature>
<accession>A0A2T7P4C7</accession>
<keyword evidence="3" id="KW-0326">Glycosidase</keyword>
<keyword evidence="3" id="KW-0378">Hydrolase</keyword>
<dbReference type="EC" id="3.2.1.35" evidence="3"/>
<dbReference type="PANTHER" id="PTHR11769">
    <property type="entry name" value="HYALURONIDASE"/>
    <property type="match status" value="1"/>
</dbReference>
<dbReference type="PRINTS" id="PR00846">
    <property type="entry name" value="GLHYDRLASE56"/>
</dbReference>
<dbReference type="GO" id="GO:0005975">
    <property type="term" value="P:carbohydrate metabolic process"/>
    <property type="evidence" value="ECO:0007669"/>
    <property type="project" value="InterPro"/>
</dbReference>
<dbReference type="SUPFAM" id="SSF51445">
    <property type="entry name" value="(Trans)glycosidases"/>
    <property type="match status" value="1"/>
</dbReference>
<protein>
    <recommendedName>
        <fullName evidence="3">Hyaluronidase</fullName>
        <ecNumber evidence="3">3.2.1.35</ecNumber>
    </recommendedName>
</protein>
<feature type="chain" id="PRO_5015500130" description="Hyaluronidase" evidence="4">
    <location>
        <begin position="25"/>
        <end position="450"/>
    </location>
</feature>
<evidence type="ECO:0000259" key="6">
    <source>
        <dbReference type="PROSITE" id="PS01186"/>
    </source>
</evidence>
<dbReference type="InterPro" id="IPR017853">
    <property type="entry name" value="GH"/>
</dbReference>
<dbReference type="Gene3D" id="3.20.20.70">
    <property type="entry name" value="Aldolase class I"/>
    <property type="match status" value="1"/>
</dbReference>
<keyword evidence="8" id="KW-1185">Reference proteome</keyword>
<dbReference type="Proteomes" id="UP000245119">
    <property type="component" value="Linkage Group LG6"/>
</dbReference>
<feature type="signal peptide" evidence="4">
    <location>
        <begin position="1"/>
        <end position="24"/>
    </location>
</feature>
<keyword evidence="4" id="KW-0732">Signal</keyword>
<comment type="similarity">
    <text evidence="1 3">Belongs to the glycosyl hydrolase 56 family.</text>
</comment>
<dbReference type="STRING" id="400727.A0A2T7P4C7"/>
<dbReference type="PANTHER" id="PTHR11769:SF35">
    <property type="entry name" value="HYALURONIDASE"/>
    <property type="match status" value="1"/>
</dbReference>
<dbReference type="SMR" id="A0A2T7P4C7"/>
<evidence type="ECO:0000313" key="7">
    <source>
        <dbReference type="EMBL" id="PVD28253.1"/>
    </source>
</evidence>
<gene>
    <name evidence="7" type="ORF">C0Q70_10840</name>
</gene>
<evidence type="ECO:0000313" key="8">
    <source>
        <dbReference type="Proteomes" id="UP000245119"/>
    </source>
</evidence>
<proteinExistence type="inferred from homology"/>
<comment type="catalytic activity">
    <reaction evidence="3">
        <text>Random hydrolysis of (1-&gt;4)-linkages between N-acetyl-beta-D-glucosamine and D-glucuronate residues in hyaluronate.</text>
        <dbReference type="EC" id="3.2.1.35"/>
    </reaction>
</comment>
<evidence type="ECO:0000256" key="2">
    <source>
        <dbReference type="ARBA" id="ARBA00023157"/>
    </source>
</evidence>
<dbReference type="PROSITE" id="PS00022">
    <property type="entry name" value="EGF_1"/>
    <property type="match status" value="1"/>
</dbReference>
<dbReference type="Pfam" id="PF01630">
    <property type="entry name" value="Glyco_hydro_56"/>
    <property type="match status" value="1"/>
</dbReference>
<comment type="caution">
    <text evidence="7">The sequence shown here is derived from an EMBL/GenBank/DDBJ whole genome shotgun (WGS) entry which is preliminary data.</text>
</comment>
<organism evidence="7 8">
    <name type="scientific">Pomacea canaliculata</name>
    <name type="common">Golden apple snail</name>
    <dbReference type="NCBI Taxonomy" id="400727"/>
    <lineage>
        <taxon>Eukaryota</taxon>
        <taxon>Metazoa</taxon>
        <taxon>Spiralia</taxon>
        <taxon>Lophotrochozoa</taxon>
        <taxon>Mollusca</taxon>
        <taxon>Gastropoda</taxon>
        <taxon>Caenogastropoda</taxon>
        <taxon>Architaenioglossa</taxon>
        <taxon>Ampullarioidea</taxon>
        <taxon>Ampullariidae</taxon>
        <taxon>Pomacea</taxon>
    </lineage>
</organism>
<keyword evidence="2" id="KW-1015">Disulfide bond</keyword>
<dbReference type="InterPro" id="IPR013785">
    <property type="entry name" value="Aldolase_TIM"/>
</dbReference>
<dbReference type="OrthoDB" id="5796153at2759"/>